<keyword evidence="8" id="KW-0808">Transferase</keyword>
<dbReference type="GO" id="GO:0006508">
    <property type="term" value="P:proteolysis"/>
    <property type="evidence" value="ECO:0007669"/>
    <property type="project" value="UniProtKB-KW"/>
</dbReference>
<keyword evidence="8" id="KW-0548">Nucleotidyltransferase</keyword>
<dbReference type="Pfam" id="PF24626">
    <property type="entry name" value="SH3_Tf2-1"/>
    <property type="match status" value="1"/>
</dbReference>
<dbReference type="InterPro" id="IPR050951">
    <property type="entry name" value="Retrovirus_Pol_polyprotein"/>
</dbReference>
<evidence type="ECO:0000256" key="11">
    <source>
        <dbReference type="SAM" id="MobiDB-lite"/>
    </source>
</evidence>
<keyword evidence="9" id="KW-0238">DNA-binding</keyword>
<dbReference type="FunFam" id="1.10.340.70:FF:000001">
    <property type="entry name" value="Retrovirus-related Pol polyprotein from transposon gypsy-like Protein"/>
    <property type="match status" value="1"/>
</dbReference>
<gene>
    <name evidence="13" type="ORF">PF011_g6170</name>
</gene>
<dbReference type="InterPro" id="IPR041588">
    <property type="entry name" value="Integrase_H2C2"/>
</dbReference>
<accession>A0A6A3LGT8</accession>
<dbReference type="Proteomes" id="UP000460718">
    <property type="component" value="Unassembled WGS sequence"/>
</dbReference>
<dbReference type="PANTHER" id="PTHR37984:SF5">
    <property type="entry name" value="PROTEIN NYNRIN-LIKE"/>
    <property type="match status" value="1"/>
</dbReference>
<evidence type="ECO:0000256" key="10">
    <source>
        <dbReference type="ARBA" id="ARBA00023172"/>
    </source>
</evidence>
<dbReference type="SUPFAM" id="SSF53098">
    <property type="entry name" value="Ribonuclease H-like"/>
    <property type="match status" value="2"/>
</dbReference>
<dbReference type="Pfam" id="PF13456">
    <property type="entry name" value="RVT_3"/>
    <property type="match status" value="1"/>
</dbReference>
<evidence type="ECO:0000256" key="9">
    <source>
        <dbReference type="ARBA" id="ARBA00023125"/>
    </source>
</evidence>
<dbReference type="Gene3D" id="1.10.340.70">
    <property type="match status" value="1"/>
</dbReference>
<dbReference type="EMBL" id="QXFW01000256">
    <property type="protein sequence ID" value="KAE9018661.1"/>
    <property type="molecule type" value="Genomic_DNA"/>
</dbReference>
<evidence type="ECO:0000313" key="14">
    <source>
        <dbReference type="Proteomes" id="UP000460718"/>
    </source>
</evidence>
<dbReference type="InterPro" id="IPR001584">
    <property type="entry name" value="Integrase_cat-core"/>
</dbReference>
<dbReference type="PANTHER" id="PTHR37984">
    <property type="entry name" value="PROTEIN CBG26694"/>
    <property type="match status" value="1"/>
</dbReference>
<comment type="caution">
    <text evidence="13">The sequence shown here is derived from an EMBL/GenBank/DDBJ whole genome shotgun (WGS) entry which is preliminary data.</text>
</comment>
<name>A0A6A3LGT8_9STRA</name>
<feature type="region of interest" description="Disordered" evidence="11">
    <location>
        <begin position="237"/>
        <end position="282"/>
    </location>
</feature>
<dbReference type="GO" id="GO:0004523">
    <property type="term" value="F:RNA-DNA hybrid ribonuclease activity"/>
    <property type="evidence" value="ECO:0007669"/>
    <property type="project" value="InterPro"/>
</dbReference>
<evidence type="ECO:0000256" key="4">
    <source>
        <dbReference type="ARBA" id="ARBA00022801"/>
    </source>
</evidence>
<keyword evidence="4" id="KW-0378">Hydrolase</keyword>
<protein>
    <recommendedName>
        <fullName evidence="12">Integrase catalytic domain-containing protein</fullName>
    </recommendedName>
</protein>
<evidence type="ECO:0000256" key="3">
    <source>
        <dbReference type="ARBA" id="ARBA00022750"/>
    </source>
</evidence>
<dbReference type="InterPro" id="IPR036397">
    <property type="entry name" value="RNaseH_sf"/>
</dbReference>
<dbReference type="InterPro" id="IPR056924">
    <property type="entry name" value="SH3_Tf2-1"/>
</dbReference>
<evidence type="ECO:0000256" key="7">
    <source>
        <dbReference type="ARBA" id="ARBA00022918"/>
    </source>
</evidence>
<evidence type="ECO:0000256" key="5">
    <source>
        <dbReference type="ARBA" id="ARBA00022842"/>
    </source>
</evidence>
<keyword evidence="10" id="KW-0233">DNA recombination</keyword>
<feature type="region of interest" description="Disordered" evidence="11">
    <location>
        <begin position="644"/>
        <end position="695"/>
    </location>
</feature>
<dbReference type="GO" id="GO:0006310">
    <property type="term" value="P:DNA recombination"/>
    <property type="evidence" value="ECO:0007669"/>
    <property type="project" value="UniProtKB-KW"/>
</dbReference>
<evidence type="ECO:0000313" key="13">
    <source>
        <dbReference type="EMBL" id="KAE9018661.1"/>
    </source>
</evidence>
<evidence type="ECO:0000259" key="12">
    <source>
        <dbReference type="PROSITE" id="PS50994"/>
    </source>
</evidence>
<keyword evidence="1" id="KW-0645">Protease</keyword>
<dbReference type="Gene3D" id="3.30.420.10">
    <property type="entry name" value="Ribonuclease H-like superfamily/Ribonuclease H"/>
    <property type="match status" value="2"/>
</dbReference>
<keyword evidence="8" id="KW-0239">DNA-directed DNA polymerase</keyword>
<evidence type="ECO:0000256" key="2">
    <source>
        <dbReference type="ARBA" id="ARBA00022723"/>
    </source>
</evidence>
<dbReference type="GO" id="GO:0046872">
    <property type="term" value="F:metal ion binding"/>
    <property type="evidence" value="ECO:0007669"/>
    <property type="project" value="UniProtKB-KW"/>
</dbReference>
<feature type="region of interest" description="Disordered" evidence="11">
    <location>
        <begin position="770"/>
        <end position="804"/>
    </location>
</feature>
<keyword evidence="6" id="KW-0229">DNA integration</keyword>
<evidence type="ECO:0000256" key="1">
    <source>
        <dbReference type="ARBA" id="ARBA00022670"/>
    </source>
</evidence>
<evidence type="ECO:0000256" key="6">
    <source>
        <dbReference type="ARBA" id="ARBA00022908"/>
    </source>
</evidence>
<organism evidence="13 14">
    <name type="scientific">Phytophthora fragariae</name>
    <dbReference type="NCBI Taxonomy" id="53985"/>
    <lineage>
        <taxon>Eukaryota</taxon>
        <taxon>Sar</taxon>
        <taxon>Stramenopiles</taxon>
        <taxon>Oomycota</taxon>
        <taxon>Peronosporomycetes</taxon>
        <taxon>Peronosporales</taxon>
        <taxon>Peronosporaceae</taxon>
        <taxon>Phytophthora</taxon>
    </lineage>
</organism>
<keyword evidence="5" id="KW-0460">Magnesium</keyword>
<dbReference type="AlphaFoldDB" id="A0A6A3LGT8"/>
<feature type="domain" description="Integrase catalytic" evidence="12">
    <location>
        <begin position="435"/>
        <end position="595"/>
    </location>
</feature>
<reference evidence="13 14" key="1">
    <citation type="submission" date="2018-09" db="EMBL/GenBank/DDBJ databases">
        <title>Genomic investigation of the strawberry pathogen Phytophthora fragariae indicates pathogenicity is determined by transcriptional variation in three key races.</title>
        <authorList>
            <person name="Adams T.M."/>
            <person name="Armitage A.D."/>
            <person name="Sobczyk M.K."/>
            <person name="Bates H.J."/>
            <person name="Dunwell J.M."/>
            <person name="Nellist C.F."/>
            <person name="Harrison R.J."/>
        </authorList>
    </citation>
    <scope>NUCLEOTIDE SEQUENCE [LARGE SCALE GENOMIC DNA]</scope>
    <source>
        <strain evidence="13 14">SCRP245</strain>
    </source>
</reference>
<dbReference type="GO" id="GO:0004190">
    <property type="term" value="F:aspartic-type endopeptidase activity"/>
    <property type="evidence" value="ECO:0007669"/>
    <property type="project" value="UniProtKB-KW"/>
</dbReference>
<sequence length="804" mass="91484">MRMDPQLLYARLPQAYVGYVISFGGSAKTEKHGGYGSCAWILWRLPEWTVVIAASAYLETTTVNMAEYTGMNNGVAAALAHGAENPGIVGDSRLAIQQSVGVIACRKESLMAQLNRHKDLTAKLRSVKYLHAIREFNAAADSLAGETLESKVSTVVESEDRNHELRVLNRIQEVIYKPSAETSEEVVTRSINSIRILETRDKSRCKIFFDFARETGQVSAVTRHQAMARQKHVRFATEPVIANQDTEVQDRTDNQVEETPDPQDPPGPDATSIHEPSADDIDPLAVQGERCGRISKAQDEELRWSNLKAVLKGEEAQLGYRAAREAWKMTDKFVLSKDGLLYFLGANRRWGRERTEETTLRLVVPTTMVQRILQNCHDSLEGRHQGIVRTYHRVKADYYWIGLFADVEKHVRSCPDCSCSKSRPHLRGYSPGNILAERPFQMVSMDFVIPLPKTRRRNTALLLSQCVFTGFVMGKAMADTSALRVAQAFEECVYRRFGAPSLIRHDRDPRFMSEVFQAFAEMMQSRSRATLSYRPQTNGQQERSVKTVIQSVRVYAEDPLQQDWDEIVEKLIFAINNSHDSTRKDTPFYLVHGWDARSTLPAMSSSLKQGFGRQSDALAWGREANRQQKIALGMAKEYQATEQARRAQKHNESLTQAERTTVAEPKRTANPVTVDEPEEPDGIEEGSPDEDTQSLFRPGDRAWLYMKRVKRGRTKKLAHRWHGPFRIKKKVDEYAFELDLPDRSGYRFYPVVHVSRLKAVSEFGERPRTRLAPDVTEETRHDFDEELLPEDSWQPDRLAGEYEV</sequence>
<dbReference type="InterPro" id="IPR002156">
    <property type="entry name" value="RNaseH_domain"/>
</dbReference>
<dbReference type="PROSITE" id="PS50994">
    <property type="entry name" value="INTEGRASE"/>
    <property type="match status" value="1"/>
</dbReference>
<proteinExistence type="predicted"/>
<feature type="compositionally biased region" description="Acidic residues" evidence="11">
    <location>
        <begin position="675"/>
        <end position="692"/>
    </location>
</feature>
<keyword evidence="2" id="KW-0479">Metal-binding</keyword>
<dbReference type="InterPro" id="IPR012337">
    <property type="entry name" value="RNaseH-like_sf"/>
</dbReference>
<dbReference type="GO" id="GO:0003677">
    <property type="term" value="F:DNA binding"/>
    <property type="evidence" value="ECO:0007669"/>
    <property type="project" value="UniProtKB-KW"/>
</dbReference>
<dbReference type="GO" id="GO:0015074">
    <property type="term" value="P:DNA integration"/>
    <property type="evidence" value="ECO:0007669"/>
    <property type="project" value="UniProtKB-KW"/>
</dbReference>
<dbReference type="GO" id="GO:0003887">
    <property type="term" value="F:DNA-directed DNA polymerase activity"/>
    <property type="evidence" value="ECO:0007669"/>
    <property type="project" value="UniProtKB-KW"/>
</dbReference>
<dbReference type="Pfam" id="PF17921">
    <property type="entry name" value="Integrase_H2C2"/>
    <property type="match status" value="1"/>
</dbReference>
<keyword evidence="7" id="KW-0695">RNA-directed DNA polymerase</keyword>
<keyword evidence="3" id="KW-0064">Aspartyl protease</keyword>
<evidence type="ECO:0000256" key="8">
    <source>
        <dbReference type="ARBA" id="ARBA00022932"/>
    </source>
</evidence>
<dbReference type="GO" id="GO:0003964">
    <property type="term" value="F:RNA-directed DNA polymerase activity"/>
    <property type="evidence" value="ECO:0007669"/>
    <property type="project" value="UniProtKB-KW"/>
</dbReference>